<dbReference type="Proteomes" id="UP001164250">
    <property type="component" value="Chromosome 8"/>
</dbReference>
<organism evidence="1 2">
    <name type="scientific">Pistacia atlantica</name>
    <dbReference type="NCBI Taxonomy" id="434234"/>
    <lineage>
        <taxon>Eukaryota</taxon>
        <taxon>Viridiplantae</taxon>
        <taxon>Streptophyta</taxon>
        <taxon>Embryophyta</taxon>
        <taxon>Tracheophyta</taxon>
        <taxon>Spermatophyta</taxon>
        <taxon>Magnoliopsida</taxon>
        <taxon>eudicotyledons</taxon>
        <taxon>Gunneridae</taxon>
        <taxon>Pentapetalae</taxon>
        <taxon>rosids</taxon>
        <taxon>malvids</taxon>
        <taxon>Sapindales</taxon>
        <taxon>Anacardiaceae</taxon>
        <taxon>Pistacia</taxon>
    </lineage>
</organism>
<protein>
    <submittedName>
        <fullName evidence="1">Uncharacterized protein</fullName>
    </submittedName>
</protein>
<sequence length="808" mass="90886">MPDLQRGIRRSKRLNKSQENNVCVAQTPQLGAGRAPAGRGRGSRAMNQENAKRFAAGVHGRGGTGLDLPKQVVDKKAEKLLAVEEEGSMSPLPEKIQFGNSPVYKVEKKLGKGGFGQVYVGRRVTGGAGLTGPDAFEVAMKFEHRTNKGCNSSPPYEWQVYSTLNGCYGLPLVHYKGQQGDYYILVMDMLGPSLWDVWNTNNQMLSEEMVACIAVEAISILQQLHLRGFVHGDVKPENFLLGQRGTPDEKKLYLIDLGLASRWKDVASGRHVDYDQKPDVFRGTVRYASVHAHLGRVGSRRDDLESLAYTLIFLLRGKLPWQGFTGENRGFLVCKKKMGTSSEMLCCLCPPPFQQFLEMVTNMKFDEEPNYGKLISLFDNSLGSNVLLRPIKTEGAFKVGEKRGRFPADLEDGGQFKKKVRLGFPASQWISVYNSRTPMKQRYHYNVLDSRLHQHAEKGKEDGLYISSVASSKNLWAIVMDAGTGFSSQVYELSRSFLHKEWIMEQWEKNYYITSVAGACNGSALVVMSKGTPYTQQSYKVSDVFPFKWINKKWREGFFVTSMTTAGSKWGIVMSRNAGYSNQVVELDFLYPSEGIHRRWENGYRITATASTEDQSAFILSASKRKSQDIMQETLRTSAFPCTHVKVAVGVPVQTSGQKICILHPSAMGEQYLDFWIWKEKLHLCSCTNIDSMTYHMIISKSTNRMEFLEFILRDKQILHLMAKVVGLPKKGIGSPFGLIYSMQRKELLLSCRDHLCGEVLRNLNWAPFENPDSWKSLYSAGAIFLVLVPEDFSLVILMTLTSYAVEV</sequence>
<accession>A0ACC1ASM3</accession>
<name>A0ACC1ASM3_9ROSI</name>
<comment type="caution">
    <text evidence="1">The sequence shown here is derived from an EMBL/GenBank/DDBJ whole genome shotgun (WGS) entry which is preliminary data.</text>
</comment>
<reference evidence="2" key="1">
    <citation type="journal article" date="2023" name="G3 (Bethesda)">
        <title>Genome assembly and association tests identify interacting loci associated with vigor, precocity, and sex in interspecific pistachio rootstocks.</title>
        <authorList>
            <person name="Palmer W."/>
            <person name="Jacygrad E."/>
            <person name="Sagayaradj S."/>
            <person name="Cavanaugh K."/>
            <person name="Han R."/>
            <person name="Bertier L."/>
            <person name="Beede B."/>
            <person name="Kafkas S."/>
            <person name="Golino D."/>
            <person name="Preece J."/>
            <person name="Michelmore R."/>
        </authorList>
    </citation>
    <scope>NUCLEOTIDE SEQUENCE [LARGE SCALE GENOMIC DNA]</scope>
</reference>
<gene>
    <name evidence="1" type="ORF">Patl1_13219</name>
</gene>
<dbReference type="EMBL" id="CM047904">
    <property type="protein sequence ID" value="KAJ0089680.1"/>
    <property type="molecule type" value="Genomic_DNA"/>
</dbReference>
<keyword evidence="2" id="KW-1185">Reference proteome</keyword>
<evidence type="ECO:0000313" key="1">
    <source>
        <dbReference type="EMBL" id="KAJ0089680.1"/>
    </source>
</evidence>
<evidence type="ECO:0000313" key="2">
    <source>
        <dbReference type="Proteomes" id="UP001164250"/>
    </source>
</evidence>
<proteinExistence type="predicted"/>